<keyword evidence="4" id="KW-0297">G-protein coupled receptor</keyword>
<dbReference type="PROSITE" id="PS50262">
    <property type="entry name" value="G_PROTEIN_RECEP_F1_2"/>
    <property type="match status" value="1"/>
</dbReference>
<feature type="transmembrane region" description="Helical" evidence="8">
    <location>
        <begin position="48"/>
        <end position="70"/>
    </location>
</feature>
<dbReference type="AlphaFoldDB" id="A0A8S3YKS6"/>
<name>A0A8S3YKS6_9EUPU</name>
<keyword evidence="7" id="KW-0807">Transducer</keyword>
<comment type="subcellular location">
    <subcellularLocation>
        <location evidence="1">Membrane</location>
        <topology evidence="1">Multi-pass membrane protein</topology>
    </subcellularLocation>
</comment>
<dbReference type="GO" id="GO:0016020">
    <property type="term" value="C:membrane"/>
    <property type="evidence" value="ECO:0007669"/>
    <property type="project" value="UniProtKB-SubCell"/>
</dbReference>
<evidence type="ECO:0000256" key="1">
    <source>
        <dbReference type="ARBA" id="ARBA00004141"/>
    </source>
</evidence>
<feature type="transmembrane region" description="Helical" evidence="8">
    <location>
        <begin position="218"/>
        <end position="240"/>
    </location>
</feature>
<keyword evidence="3 8" id="KW-1133">Transmembrane helix</keyword>
<sequence>MLLIGVTDRMNPSANGSVEANFSSENSELDFEALLLINKQKAALLVPAIIYAAMLLVIGVIGNPIAIYIYGWKWQSTTTRVFLFWLAIIDLINCIITMPTEIYVMTNFYYFPNAGFCRMSRFITYVINNTSAAVFIVIAIDRYIRICHPHRQTISVCGAQVACFLSSFIGFGVSWPALVLYGSKKIRVPSSSNQKGYIYGVICDVKNDMDNTPFPLAFFIYLWCAFCVCILILSALYILIGRVMLKRNRKKTTKFRLEASQFEHNGDDRNQHNDQTTDLTTTLEEPSSGNIKCSTNFHCSGASWKNSRMRPPRSTLMLFAITAVFVMSFLPFLIIMTVRQHIGSYFYPSLTPWEQVLVNLFSRSYLVNNCANPIVYGMCNSQFRNQVKKLFHISTKGRESSISREESRVSRGFSC</sequence>
<evidence type="ECO:0000256" key="3">
    <source>
        <dbReference type="ARBA" id="ARBA00022989"/>
    </source>
</evidence>
<dbReference type="InterPro" id="IPR017452">
    <property type="entry name" value="GPCR_Rhodpsn_7TM"/>
</dbReference>
<dbReference type="SUPFAM" id="SSF81321">
    <property type="entry name" value="Family A G protein-coupled receptor-like"/>
    <property type="match status" value="1"/>
</dbReference>
<keyword evidence="6" id="KW-0675">Receptor</keyword>
<evidence type="ECO:0000313" key="10">
    <source>
        <dbReference type="EMBL" id="CAG5115630.1"/>
    </source>
</evidence>
<proteinExistence type="predicted"/>
<evidence type="ECO:0000256" key="2">
    <source>
        <dbReference type="ARBA" id="ARBA00022692"/>
    </source>
</evidence>
<dbReference type="PRINTS" id="PR00237">
    <property type="entry name" value="GPCRRHODOPSN"/>
</dbReference>
<dbReference type="OrthoDB" id="10053542at2759"/>
<organism evidence="10 11">
    <name type="scientific">Candidula unifasciata</name>
    <dbReference type="NCBI Taxonomy" id="100452"/>
    <lineage>
        <taxon>Eukaryota</taxon>
        <taxon>Metazoa</taxon>
        <taxon>Spiralia</taxon>
        <taxon>Lophotrochozoa</taxon>
        <taxon>Mollusca</taxon>
        <taxon>Gastropoda</taxon>
        <taxon>Heterobranchia</taxon>
        <taxon>Euthyneura</taxon>
        <taxon>Panpulmonata</taxon>
        <taxon>Eupulmonata</taxon>
        <taxon>Stylommatophora</taxon>
        <taxon>Helicina</taxon>
        <taxon>Helicoidea</taxon>
        <taxon>Geomitridae</taxon>
        <taxon>Candidula</taxon>
    </lineage>
</organism>
<dbReference type="Pfam" id="PF00001">
    <property type="entry name" value="7tm_1"/>
    <property type="match status" value="1"/>
</dbReference>
<dbReference type="Proteomes" id="UP000678393">
    <property type="component" value="Unassembled WGS sequence"/>
</dbReference>
<feature type="domain" description="G-protein coupled receptors family 1 profile" evidence="9">
    <location>
        <begin position="62"/>
        <end position="376"/>
    </location>
</feature>
<dbReference type="PANTHER" id="PTHR24243:SF208">
    <property type="entry name" value="PYROKININ-1 RECEPTOR"/>
    <property type="match status" value="1"/>
</dbReference>
<comment type="caution">
    <text evidence="10">The sequence shown here is derived from an EMBL/GenBank/DDBJ whole genome shotgun (WGS) entry which is preliminary data.</text>
</comment>
<keyword evidence="11" id="KW-1185">Reference proteome</keyword>
<feature type="transmembrane region" description="Helical" evidence="8">
    <location>
        <begin position="82"/>
        <end position="102"/>
    </location>
</feature>
<evidence type="ECO:0000256" key="8">
    <source>
        <dbReference type="SAM" id="Phobius"/>
    </source>
</evidence>
<evidence type="ECO:0000256" key="7">
    <source>
        <dbReference type="ARBA" id="ARBA00023224"/>
    </source>
</evidence>
<dbReference type="PANTHER" id="PTHR24243">
    <property type="entry name" value="G-PROTEIN COUPLED RECEPTOR"/>
    <property type="match status" value="1"/>
</dbReference>
<feature type="transmembrane region" description="Helical" evidence="8">
    <location>
        <begin position="161"/>
        <end position="181"/>
    </location>
</feature>
<evidence type="ECO:0000256" key="6">
    <source>
        <dbReference type="ARBA" id="ARBA00023170"/>
    </source>
</evidence>
<evidence type="ECO:0000313" key="11">
    <source>
        <dbReference type="Proteomes" id="UP000678393"/>
    </source>
</evidence>
<dbReference type="GO" id="GO:0004930">
    <property type="term" value="F:G protein-coupled receptor activity"/>
    <property type="evidence" value="ECO:0007669"/>
    <property type="project" value="UniProtKB-KW"/>
</dbReference>
<feature type="transmembrane region" description="Helical" evidence="8">
    <location>
        <begin position="122"/>
        <end position="140"/>
    </location>
</feature>
<reference evidence="10" key="1">
    <citation type="submission" date="2021-04" db="EMBL/GenBank/DDBJ databases">
        <authorList>
            <consortium name="Molecular Ecology Group"/>
        </authorList>
    </citation>
    <scope>NUCLEOTIDE SEQUENCE</scope>
</reference>
<protein>
    <recommendedName>
        <fullName evidence="9">G-protein coupled receptors family 1 profile domain-containing protein</fullName>
    </recommendedName>
</protein>
<evidence type="ECO:0000256" key="4">
    <source>
        <dbReference type="ARBA" id="ARBA00023040"/>
    </source>
</evidence>
<keyword evidence="5 8" id="KW-0472">Membrane</keyword>
<keyword evidence="2 8" id="KW-0812">Transmembrane</keyword>
<evidence type="ECO:0000259" key="9">
    <source>
        <dbReference type="PROSITE" id="PS50262"/>
    </source>
</evidence>
<evidence type="ECO:0000256" key="5">
    <source>
        <dbReference type="ARBA" id="ARBA00023136"/>
    </source>
</evidence>
<accession>A0A8S3YKS6</accession>
<dbReference type="CDD" id="cd00637">
    <property type="entry name" value="7tm_classA_rhodopsin-like"/>
    <property type="match status" value="1"/>
</dbReference>
<dbReference type="InterPro" id="IPR000276">
    <property type="entry name" value="GPCR_Rhodpsn"/>
</dbReference>
<feature type="transmembrane region" description="Helical" evidence="8">
    <location>
        <begin position="315"/>
        <end position="338"/>
    </location>
</feature>
<dbReference type="EMBL" id="CAJHNH020000142">
    <property type="protein sequence ID" value="CAG5115630.1"/>
    <property type="molecule type" value="Genomic_DNA"/>
</dbReference>
<gene>
    <name evidence="10" type="ORF">CUNI_LOCUS1188</name>
</gene>
<dbReference type="Gene3D" id="1.20.1070.10">
    <property type="entry name" value="Rhodopsin 7-helix transmembrane proteins"/>
    <property type="match status" value="1"/>
</dbReference>